<organism evidence="2 3">
    <name type="scientific">Massilia aquatica</name>
    <dbReference type="NCBI Taxonomy" id="2609000"/>
    <lineage>
        <taxon>Bacteria</taxon>
        <taxon>Pseudomonadati</taxon>
        <taxon>Pseudomonadota</taxon>
        <taxon>Betaproteobacteria</taxon>
        <taxon>Burkholderiales</taxon>
        <taxon>Oxalobacteraceae</taxon>
        <taxon>Telluria group</taxon>
        <taxon>Massilia</taxon>
    </lineage>
</organism>
<proteinExistence type="predicted"/>
<keyword evidence="3" id="KW-1185">Reference proteome</keyword>
<gene>
    <name evidence="2" type="ORF">F1609_05860</name>
</gene>
<evidence type="ECO:0000259" key="1">
    <source>
        <dbReference type="Pfam" id="PF07589"/>
    </source>
</evidence>
<dbReference type="InterPro" id="IPR013424">
    <property type="entry name" value="Ice-binding_C"/>
</dbReference>
<dbReference type="NCBIfam" id="TIGR02595">
    <property type="entry name" value="PEP_CTERM"/>
    <property type="match status" value="1"/>
</dbReference>
<reference evidence="2 3" key="1">
    <citation type="submission" date="2019-09" db="EMBL/GenBank/DDBJ databases">
        <title>Taxonomy of Antarctic Massilia spp.: description of Massilia rubra sp. nov., Massilia aquatica sp. nov., Massilia mucilaginosa sp. nov., Massilia frigida sp. nov. isolated from streams, lakes and regoliths.</title>
        <authorList>
            <person name="Holochova P."/>
            <person name="Sedlacek I."/>
            <person name="Kralova S."/>
            <person name="Maslanova I."/>
            <person name="Busse H.-J."/>
            <person name="Stankova E."/>
            <person name="Vrbovska V."/>
            <person name="Kovarovic V."/>
            <person name="Bartak M."/>
            <person name="Svec P."/>
            <person name="Pantucek R."/>
        </authorList>
    </citation>
    <scope>NUCLEOTIDE SEQUENCE [LARGE SCALE GENOMIC DNA]</scope>
    <source>
        <strain evidence="2 3">CCM 8693</strain>
    </source>
</reference>
<evidence type="ECO:0000313" key="2">
    <source>
        <dbReference type="EMBL" id="NHZ39697.1"/>
    </source>
</evidence>
<dbReference type="Proteomes" id="UP000819052">
    <property type="component" value="Unassembled WGS sequence"/>
</dbReference>
<protein>
    <submittedName>
        <fullName evidence="2">PEP-CTERM sorting domain-containing protein</fullName>
    </submittedName>
</protein>
<feature type="domain" description="Ice-binding protein C-terminal" evidence="1">
    <location>
        <begin position="95"/>
        <end position="120"/>
    </location>
</feature>
<evidence type="ECO:0000313" key="3">
    <source>
        <dbReference type="Proteomes" id="UP000819052"/>
    </source>
</evidence>
<comment type="caution">
    <text evidence="2">The sequence shown here is derived from an EMBL/GenBank/DDBJ whole genome shotgun (WGS) entry which is preliminary data.</text>
</comment>
<name>A0ABX0M5X3_9BURK</name>
<dbReference type="EMBL" id="VVIW01000002">
    <property type="protein sequence ID" value="NHZ39697.1"/>
    <property type="molecule type" value="Genomic_DNA"/>
</dbReference>
<sequence>MLPAGNVLQEYVRTYASFSLNADAKDGWNGYTSNFIEVVATNGTWPNSPPATASTSERVSLTLGNNSVFSSNLKLSISLNSTVNVHDASPVPPSPVPEPATTAMLLAGLTLVAGAARRRRKVQDQ</sequence>
<accession>A0ABX0M5X3</accession>
<dbReference type="Pfam" id="PF07589">
    <property type="entry name" value="PEP-CTERM"/>
    <property type="match status" value="1"/>
</dbReference>